<dbReference type="Proteomes" id="UP000255697">
    <property type="component" value="Segment"/>
</dbReference>
<sequence length="373" mass="42513">MKILYLPCRSVPFDIDRVAGGLEAVQYNFIVNLSKVHDIDYVSFGDENFGSVKVNELSIDKPIGAKFTTAHAYKIKYKLQEITDWDRYDAIVIIEGSKMVLNTLAELGQISKVRNILATPLDPSVRGIVQCWNNAVMVHKLGGKNIVPTQTFKDLAAKVYSKMNERIAAEVIDFDYWQNHDIIADEFYPPILIANKPEVLHSEGHIVQAQRFDNAFRKSNVAFGAMDLFDGPKIAFCPSKWAPGKKWLEKDHWVIIDAKRQTIQKEISTAKLLVNTCHNTGTVENGSLEAISQGTPVLQLIQKGYNHATFEYDPNTVRVEFEEGASTQELIEMYAKALNEFEDTYEQRVARAEYLYNKFNEEAYFKLWENVLK</sequence>
<gene>
    <name evidence="1" type="ORF">Ac3_075</name>
</gene>
<accession>A0A345AUR1</accession>
<reference evidence="2" key="1">
    <citation type="submission" date="2018-06" db="EMBL/GenBank/DDBJ databases">
        <title>Whole genome analysis of phage vB_ApiM_fHyAci03 infecting Acinetobacter pittii.</title>
        <authorList>
            <person name="Kiljunen S."/>
            <person name="Wicklund A."/>
            <person name="Skurnik M."/>
        </authorList>
    </citation>
    <scope>NUCLEOTIDE SEQUENCE [LARGE SCALE GENOMIC DNA]</scope>
</reference>
<protein>
    <submittedName>
        <fullName evidence="1">Uncharacterized protein</fullName>
    </submittedName>
</protein>
<evidence type="ECO:0000313" key="1">
    <source>
        <dbReference type="EMBL" id="AXF40644.1"/>
    </source>
</evidence>
<name>A0A345AUR1_9CAUD</name>
<proteinExistence type="predicted"/>
<organism evidence="1 2">
    <name type="scientific">Acinetobacter phage vB_ApiM_fHyAci03</name>
    <dbReference type="NCBI Taxonomy" id="2269366"/>
    <lineage>
        <taxon>Viruses</taxon>
        <taxon>Duplodnaviria</taxon>
        <taxon>Heunggongvirae</taxon>
        <taxon>Uroviricota</taxon>
        <taxon>Caudoviricetes</taxon>
        <taxon>Pantevenvirales</taxon>
        <taxon>Straboviridae</taxon>
        <taxon>Twarogvirinae</taxon>
        <taxon>Lazarusvirus</taxon>
        <taxon>Lazarusvirus fhyacithree</taxon>
    </lineage>
</organism>
<keyword evidence="2" id="KW-1185">Reference proteome</keyword>
<dbReference type="EMBL" id="MH460829">
    <property type="protein sequence ID" value="AXF40644.1"/>
    <property type="molecule type" value="Genomic_DNA"/>
</dbReference>
<evidence type="ECO:0000313" key="2">
    <source>
        <dbReference type="Proteomes" id="UP000255697"/>
    </source>
</evidence>